<protein>
    <submittedName>
        <fullName evidence="1">Uncharacterized protein</fullName>
    </submittedName>
</protein>
<dbReference type="AlphaFoldDB" id="A0A0F4GFL3"/>
<dbReference type="Proteomes" id="UP000033647">
    <property type="component" value="Unassembled WGS sequence"/>
</dbReference>
<sequence length="107" mass="12926">MDKFCIRVFFSQSLREFVDLITFGNINKIKQVYMTMDKRANLVESMMPVSIQKEFNENPLKAFGTYWHLEHSVMRDLYKTMKSRADDYITYVDKCNQIEDREERHAR</sequence>
<proteinExistence type="predicted"/>
<name>A0A0F4GFL3_9PEZI</name>
<reference evidence="1 2" key="1">
    <citation type="submission" date="2015-03" db="EMBL/GenBank/DDBJ databases">
        <title>RNA-seq based gene annotation and comparative genomics of four Zymoseptoria species reveal species-specific pathogenicity related genes and transposable element activity.</title>
        <authorList>
            <person name="Grandaubert J."/>
            <person name="Bhattacharyya A."/>
            <person name="Stukenbrock E.H."/>
        </authorList>
    </citation>
    <scope>NUCLEOTIDE SEQUENCE [LARGE SCALE GENOMIC DNA]</scope>
    <source>
        <strain evidence="1 2">Zb18110</strain>
    </source>
</reference>
<keyword evidence="2" id="KW-1185">Reference proteome</keyword>
<evidence type="ECO:0000313" key="2">
    <source>
        <dbReference type="Proteomes" id="UP000033647"/>
    </source>
</evidence>
<comment type="caution">
    <text evidence="1">The sequence shown here is derived from an EMBL/GenBank/DDBJ whole genome shotgun (WGS) entry which is preliminary data.</text>
</comment>
<gene>
    <name evidence="1" type="ORF">TI39_contig4148g00002</name>
</gene>
<evidence type="ECO:0000313" key="1">
    <source>
        <dbReference type="EMBL" id="KJX94950.1"/>
    </source>
</evidence>
<organism evidence="1 2">
    <name type="scientific">Zymoseptoria brevis</name>
    <dbReference type="NCBI Taxonomy" id="1047168"/>
    <lineage>
        <taxon>Eukaryota</taxon>
        <taxon>Fungi</taxon>
        <taxon>Dikarya</taxon>
        <taxon>Ascomycota</taxon>
        <taxon>Pezizomycotina</taxon>
        <taxon>Dothideomycetes</taxon>
        <taxon>Dothideomycetidae</taxon>
        <taxon>Mycosphaerellales</taxon>
        <taxon>Mycosphaerellaceae</taxon>
        <taxon>Zymoseptoria</taxon>
    </lineage>
</organism>
<dbReference type="EMBL" id="LAFY01004107">
    <property type="protein sequence ID" value="KJX94950.1"/>
    <property type="molecule type" value="Genomic_DNA"/>
</dbReference>
<accession>A0A0F4GFL3</accession>